<dbReference type="GO" id="GO:0003729">
    <property type="term" value="F:mRNA binding"/>
    <property type="evidence" value="ECO:0007669"/>
    <property type="project" value="TreeGrafter"/>
</dbReference>
<evidence type="ECO:0000256" key="2">
    <source>
        <dbReference type="ARBA" id="ARBA00022980"/>
    </source>
</evidence>
<gene>
    <name evidence="4 6" type="primary">rplM</name>
    <name evidence="7" type="ORF">SMC7_03725</name>
</gene>
<keyword evidence="8" id="KW-1185">Reference proteome</keyword>
<evidence type="ECO:0000256" key="5">
    <source>
        <dbReference type="RuleBase" id="RU003877"/>
    </source>
</evidence>
<sequence length="143" mass="16252">MKTTFFRPETVTRRWILIDATDQSVGRLAVVIANILRGKDRPEFTPNAMVGDNVIVINASKLAVDPKKGTQTMHYHHSFYPGGLKATNWNKMLETRSDFLLKRVVRGMLPKNTLGKELLSNLRVYQGPEHPHQAQKPVEFKAN</sequence>
<dbReference type="PIRSF" id="PIRSF002181">
    <property type="entry name" value="Ribosomal_L13"/>
    <property type="match status" value="1"/>
</dbReference>
<protein>
    <recommendedName>
        <fullName evidence="4">Large ribosomal subunit protein uL13</fullName>
    </recommendedName>
</protein>
<dbReference type="Proteomes" id="UP000266328">
    <property type="component" value="Unassembled WGS sequence"/>
</dbReference>
<comment type="caution">
    <text evidence="7">The sequence shown here is derived from an EMBL/GenBank/DDBJ whole genome shotgun (WGS) entry which is preliminary data.</text>
</comment>
<organism evidence="7 8">
    <name type="scientific">Candidatus Cryosericum terrychapinii</name>
    <dbReference type="NCBI Taxonomy" id="2290919"/>
    <lineage>
        <taxon>Bacteria</taxon>
        <taxon>Pseudomonadati</taxon>
        <taxon>Caldisericota/Cryosericota group</taxon>
        <taxon>Candidatus Cryosericota</taxon>
        <taxon>Candidatus Cryosericia</taxon>
        <taxon>Candidatus Cryosericales</taxon>
        <taxon>Candidatus Cryosericaceae</taxon>
        <taxon>Candidatus Cryosericum</taxon>
    </lineage>
</organism>
<dbReference type="InterPro" id="IPR023563">
    <property type="entry name" value="Ribosomal_uL13_CS"/>
</dbReference>
<evidence type="ECO:0000313" key="8">
    <source>
        <dbReference type="Proteomes" id="UP000266328"/>
    </source>
</evidence>
<dbReference type="InterPro" id="IPR036899">
    <property type="entry name" value="Ribosomal_uL13_sf"/>
</dbReference>
<dbReference type="HAMAP" id="MF_01366">
    <property type="entry name" value="Ribosomal_uL13"/>
    <property type="match status" value="1"/>
</dbReference>
<proteinExistence type="inferred from homology"/>
<reference evidence="7 8" key="1">
    <citation type="submission" date="2018-09" db="EMBL/GenBank/DDBJ databases">
        <title>Discovery and Ecogenomic Context for Candidatus Cryosericales, a Global Caldiserica Order Active in Thawing Permafrost.</title>
        <authorList>
            <person name="Martinez M.A."/>
            <person name="Woodcroft B.J."/>
            <person name="Ignacio Espinoza J.C."/>
            <person name="Zayed A."/>
            <person name="Singleton C.M."/>
            <person name="Boyd J."/>
            <person name="Li Y.-F."/>
            <person name="Purvine S."/>
            <person name="Maughan H."/>
            <person name="Hodgkins S.B."/>
            <person name="Anderson D."/>
            <person name="Sederholm M."/>
            <person name="Temperton B."/>
            <person name="Saleska S.R."/>
            <person name="Tyson G.W."/>
            <person name="Rich V.I."/>
        </authorList>
    </citation>
    <scope>NUCLEOTIDE SEQUENCE [LARGE SCALE GENOMIC DNA]</scope>
    <source>
        <strain evidence="7 8">SMC7</strain>
    </source>
</reference>
<evidence type="ECO:0000256" key="4">
    <source>
        <dbReference type="HAMAP-Rule" id="MF_01366"/>
    </source>
</evidence>
<dbReference type="AlphaFoldDB" id="A0A398CUB8"/>
<dbReference type="PANTHER" id="PTHR11545:SF2">
    <property type="entry name" value="LARGE RIBOSOMAL SUBUNIT PROTEIN UL13M"/>
    <property type="match status" value="1"/>
</dbReference>
<dbReference type="PANTHER" id="PTHR11545">
    <property type="entry name" value="RIBOSOMAL PROTEIN L13"/>
    <property type="match status" value="1"/>
</dbReference>
<dbReference type="InterPro" id="IPR005822">
    <property type="entry name" value="Ribosomal_uL13"/>
</dbReference>
<dbReference type="InterPro" id="IPR005823">
    <property type="entry name" value="Ribosomal_uL13_bac-type"/>
</dbReference>
<dbReference type="NCBIfam" id="TIGR01066">
    <property type="entry name" value="rplM_bact"/>
    <property type="match status" value="1"/>
</dbReference>
<keyword evidence="3 4" id="KW-0687">Ribonucleoprotein</keyword>
<dbReference type="GO" id="GO:0006412">
    <property type="term" value="P:translation"/>
    <property type="evidence" value="ECO:0007669"/>
    <property type="project" value="UniProtKB-UniRule"/>
</dbReference>
<evidence type="ECO:0000256" key="1">
    <source>
        <dbReference type="ARBA" id="ARBA00006227"/>
    </source>
</evidence>
<dbReference type="PROSITE" id="PS00783">
    <property type="entry name" value="RIBOSOMAL_L13"/>
    <property type="match status" value="1"/>
</dbReference>
<evidence type="ECO:0000256" key="6">
    <source>
        <dbReference type="RuleBase" id="RU003878"/>
    </source>
</evidence>
<comment type="similarity">
    <text evidence="1 4 5">Belongs to the universal ribosomal protein uL13 family.</text>
</comment>
<dbReference type="CDD" id="cd00392">
    <property type="entry name" value="Ribosomal_L13"/>
    <property type="match status" value="1"/>
</dbReference>
<accession>A0A398CUB8</accession>
<dbReference type="EMBL" id="QXIS01000021">
    <property type="protein sequence ID" value="RIE06163.1"/>
    <property type="molecule type" value="Genomic_DNA"/>
</dbReference>
<dbReference type="GO" id="GO:0017148">
    <property type="term" value="P:negative regulation of translation"/>
    <property type="evidence" value="ECO:0007669"/>
    <property type="project" value="TreeGrafter"/>
</dbReference>
<evidence type="ECO:0000256" key="3">
    <source>
        <dbReference type="ARBA" id="ARBA00023274"/>
    </source>
</evidence>
<keyword evidence="2 4" id="KW-0689">Ribosomal protein</keyword>
<dbReference type="SUPFAM" id="SSF52161">
    <property type="entry name" value="Ribosomal protein L13"/>
    <property type="match status" value="1"/>
</dbReference>
<dbReference type="GO" id="GO:0022625">
    <property type="term" value="C:cytosolic large ribosomal subunit"/>
    <property type="evidence" value="ECO:0007669"/>
    <property type="project" value="TreeGrafter"/>
</dbReference>
<comment type="subunit">
    <text evidence="4">Part of the 50S ribosomal subunit.</text>
</comment>
<comment type="function">
    <text evidence="4 6">This protein is one of the early assembly proteins of the 50S ribosomal subunit, although it is not seen to bind rRNA by itself. It is important during the early stages of 50S assembly.</text>
</comment>
<dbReference type="Pfam" id="PF00572">
    <property type="entry name" value="Ribosomal_L13"/>
    <property type="match status" value="1"/>
</dbReference>
<evidence type="ECO:0000313" key="7">
    <source>
        <dbReference type="EMBL" id="RIE06163.1"/>
    </source>
</evidence>
<dbReference type="Gene3D" id="3.90.1180.10">
    <property type="entry name" value="Ribosomal protein L13"/>
    <property type="match status" value="1"/>
</dbReference>
<dbReference type="GO" id="GO:0003735">
    <property type="term" value="F:structural constituent of ribosome"/>
    <property type="evidence" value="ECO:0007669"/>
    <property type="project" value="InterPro"/>
</dbReference>
<dbReference type="RefSeq" id="WP_119089018.1">
    <property type="nucleotide sequence ID" value="NZ_QXIS01000021.1"/>
</dbReference>
<dbReference type="OrthoDB" id="9801330at2"/>
<name>A0A398CUB8_9BACT</name>